<organism evidence="3 4">
    <name type="scientific">Rubus argutus</name>
    <name type="common">Southern blackberry</name>
    <dbReference type="NCBI Taxonomy" id="59490"/>
    <lineage>
        <taxon>Eukaryota</taxon>
        <taxon>Viridiplantae</taxon>
        <taxon>Streptophyta</taxon>
        <taxon>Embryophyta</taxon>
        <taxon>Tracheophyta</taxon>
        <taxon>Spermatophyta</taxon>
        <taxon>Magnoliopsida</taxon>
        <taxon>eudicotyledons</taxon>
        <taxon>Gunneridae</taxon>
        <taxon>Pentapetalae</taxon>
        <taxon>rosids</taxon>
        <taxon>fabids</taxon>
        <taxon>Rosales</taxon>
        <taxon>Rosaceae</taxon>
        <taxon>Rosoideae</taxon>
        <taxon>Rosoideae incertae sedis</taxon>
        <taxon>Rubus</taxon>
    </lineage>
</organism>
<feature type="compositionally biased region" description="Low complexity" evidence="2">
    <location>
        <begin position="599"/>
        <end position="609"/>
    </location>
</feature>
<feature type="region of interest" description="Disordered" evidence="2">
    <location>
        <begin position="898"/>
        <end position="1249"/>
    </location>
</feature>
<feature type="compositionally biased region" description="Basic and acidic residues" evidence="2">
    <location>
        <begin position="296"/>
        <end position="312"/>
    </location>
</feature>
<feature type="compositionally biased region" description="Basic and acidic residues" evidence="2">
    <location>
        <begin position="1086"/>
        <end position="1105"/>
    </location>
</feature>
<feature type="compositionally biased region" description="Polar residues" evidence="2">
    <location>
        <begin position="1052"/>
        <end position="1071"/>
    </location>
</feature>
<feature type="compositionally biased region" description="Basic and acidic residues" evidence="2">
    <location>
        <begin position="720"/>
        <end position="742"/>
    </location>
</feature>
<dbReference type="AlphaFoldDB" id="A0AAW1YIM4"/>
<comment type="caution">
    <text evidence="3">The sequence shown here is derived from an EMBL/GenBank/DDBJ whole genome shotgun (WGS) entry which is preliminary data.</text>
</comment>
<feature type="compositionally biased region" description="Low complexity" evidence="2">
    <location>
        <begin position="706"/>
        <end position="718"/>
    </location>
</feature>
<feature type="compositionally biased region" description="Low complexity" evidence="2">
    <location>
        <begin position="369"/>
        <end position="385"/>
    </location>
</feature>
<protein>
    <submittedName>
        <fullName evidence="3">Uncharacterized protein</fullName>
    </submittedName>
</protein>
<evidence type="ECO:0000313" key="4">
    <source>
        <dbReference type="Proteomes" id="UP001457282"/>
    </source>
</evidence>
<feature type="compositionally biased region" description="Basic and acidic residues" evidence="2">
    <location>
        <begin position="762"/>
        <end position="775"/>
    </location>
</feature>
<feature type="compositionally biased region" description="Polar residues" evidence="2">
    <location>
        <begin position="968"/>
        <end position="983"/>
    </location>
</feature>
<evidence type="ECO:0000256" key="1">
    <source>
        <dbReference type="ARBA" id="ARBA00005536"/>
    </source>
</evidence>
<feature type="compositionally biased region" description="Low complexity" evidence="2">
    <location>
        <begin position="1207"/>
        <end position="1221"/>
    </location>
</feature>
<feature type="region of interest" description="Disordered" evidence="2">
    <location>
        <begin position="805"/>
        <end position="879"/>
    </location>
</feature>
<dbReference type="Gene3D" id="1.20.1260.60">
    <property type="entry name" value="Vacuolar protein sorting-associated protein Ist1"/>
    <property type="match status" value="1"/>
</dbReference>
<proteinExistence type="inferred from homology"/>
<gene>
    <name evidence="3" type="ORF">M0R45_003504</name>
</gene>
<dbReference type="InterPro" id="IPR042277">
    <property type="entry name" value="IST1-like"/>
</dbReference>
<dbReference type="EMBL" id="JBEDUW010000001">
    <property type="protein sequence ID" value="KAK9947908.1"/>
    <property type="molecule type" value="Genomic_DNA"/>
</dbReference>
<feature type="compositionally biased region" description="Polar residues" evidence="2">
    <location>
        <begin position="266"/>
        <end position="291"/>
    </location>
</feature>
<feature type="compositionally biased region" description="Basic and acidic residues" evidence="2">
    <location>
        <begin position="683"/>
        <end position="695"/>
    </location>
</feature>
<reference evidence="3 4" key="1">
    <citation type="journal article" date="2023" name="G3 (Bethesda)">
        <title>A chromosome-length genome assembly and annotation of blackberry (Rubus argutus, cv. 'Hillquist').</title>
        <authorList>
            <person name="Bruna T."/>
            <person name="Aryal R."/>
            <person name="Dudchenko O."/>
            <person name="Sargent D.J."/>
            <person name="Mead D."/>
            <person name="Buti M."/>
            <person name="Cavallini A."/>
            <person name="Hytonen T."/>
            <person name="Andres J."/>
            <person name="Pham M."/>
            <person name="Weisz D."/>
            <person name="Mascagni F."/>
            <person name="Usai G."/>
            <person name="Natali L."/>
            <person name="Bassil N."/>
            <person name="Fernandez G.E."/>
            <person name="Lomsadze A."/>
            <person name="Armour M."/>
            <person name="Olukolu B."/>
            <person name="Poorten T."/>
            <person name="Britton C."/>
            <person name="Davik J."/>
            <person name="Ashrafi H."/>
            <person name="Aiden E.L."/>
            <person name="Borodovsky M."/>
            <person name="Worthington M."/>
        </authorList>
    </citation>
    <scope>NUCLEOTIDE SEQUENCE [LARGE SCALE GENOMIC DNA]</scope>
    <source>
        <strain evidence="3">PI 553951</strain>
    </source>
</reference>
<feature type="region of interest" description="Disordered" evidence="2">
    <location>
        <begin position="599"/>
        <end position="784"/>
    </location>
</feature>
<dbReference type="Proteomes" id="UP001457282">
    <property type="component" value="Unassembled WGS sequence"/>
</dbReference>
<dbReference type="PANTHER" id="PTHR12161">
    <property type="entry name" value="IST1 FAMILY MEMBER"/>
    <property type="match status" value="1"/>
</dbReference>
<keyword evidence="4" id="KW-1185">Reference proteome</keyword>
<evidence type="ECO:0000313" key="3">
    <source>
        <dbReference type="EMBL" id="KAK9947908.1"/>
    </source>
</evidence>
<name>A0AAW1YIM4_RUBAR</name>
<feature type="compositionally biased region" description="Low complexity" evidence="2">
    <location>
        <begin position="1118"/>
        <end position="1128"/>
    </location>
</feature>
<accession>A0AAW1YIM4</accession>
<dbReference type="InterPro" id="IPR005061">
    <property type="entry name" value="Ist1"/>
</dbReference>
<feature type="region of interest" description="Disordered" evidence="2">
    <location>
        <begin position="184"/>
        <end position="325"/>
    </location>
</feature>
<dbReference type="Pfam" id="PF03398">
    <property type="entry name" value="Ist1"/>
    <property type="match status" value="1"/>
</dbReference>
<sequence>MLHRSFKPAKCKTALKLAVSRIKLLKNKKDAQVKQIKRELAQLIESGQYRTARIRVEHVVREEKLRAAYELVEIYCELIAARLAVVESQKNCPIDLKEAVSSVMFASPRCADVPELMDIRKHFTAKYGKEFVSAAVELRPDSGVSRMLIEKLSTKSPDGPTKMKLLAAIAEEHNVKWDPEAFEEKPPEDLLNGPNTFGMASEVQLDTAPPPPNHDVRGPPNVQVLPNSMASKAHVEPPRGPTPLDQPPNVQVPHRNYGNHDGPMNFNEQNARASPRSQDSASTDVSANKATASGKFHPEERSSGTRSDRMEMHAFPGDGHASGRQNWNMQFKDAASAAQAAAESAEQASMAARAAAELSRQYSSEIRNKSNQSASATTNTSSINNDHLVNSLNMVDQHPRKKSPEHERHNILNEVSMKRQSGNSEDMHASEMQAGIKPENIPYFGDIISEKKSSRTSSPSKLSFGSDHQEDVLREDDHINYFADMSTGKQSIRSYSPSHSGNFNDDHVNVSSVPGKDSFVTDVNIHQSTIGMNSEGNASLVFDDSGWDDDNYKGQESSLFFSSPGRNSFSIPSASLDPWSFEQKTDEVPFKSISQLSSSSVQHSPPVFSEGLTGSAVPSEPNDFLPVTFDASDGPSSDSEEELDTSKPEGLTGSTVPSEPNDFLPVTFDASDGPSSDSEEELDTSKHVLSKDSKFSHGNSVQSTKSQSASHRSLASSSYDEVHPERSQGVDYRVLSEKKFDYDELPSSQPSPRIMKSGLDTNVKDDLPQTVKDGDVSNECSSVSDTDNELLTFGVLKGGFRNKGYRHPTYSRNPSGNAFSGKQVTEDTPTVRTSVVSRTSSEEPYSRKASTKLNKEQSTRTPVAYVAPDDDSLEDELSRGTLTSSRKDLYNQKLVSQVVNDDSSEDELSHETLSNSRQDLYNQKSASQVKTSSTSAFFFNSDDSEAEEDLPRKTSTSNARPIARLSRRTQPSSNSVRSSSLKTTVVPDAPRTSDYGKSSSRSSDATETVVEPSGSREWHRPVEQTTTNPIPESKKSGTLVHGNSSSRSSYSTETLPSASSQIKSSERSGSQEWRRPVEQVAPKPLPESKRSSRVETSKSLTREESSNPPPVIIRSESSESSKSSGFKSFAREQSSNPPPKVARSQRTEPSKFSPPKSFTREQSHNPPPKVVRSERSEPSKFSPPKSFTREQSSNPPAKIVRSESNETSKPSSSSTETPSSKGKASHVHPKLPDSDDFIAKFMALKQNRQ</sequence>
<feature type="compositionally biased region" description="Polar residues" evidence="2">
    <location>
        <begin position="696"/>
        <end position="705"/>
    </location>
</feature>
<evidence type="ECO:0000256" key="2">
    <source>
        <dbReference type="SAM" id="MobiDB-lite"/>
    </source>
</evidence>
<comment type="similarity">
    <text evidence="1">Belongs to the IST1 family.</text>
</comment>
<feature type="region of interest" description="Disordered" evidence="2">
    <location>
        <begin position="363"/>
        <end position="387"/>
    </location>
</feature>
<dbReference type="GO" id="GO:0015031">
    <property type="term" value="P:protein transport"/>
    <property type="evidence" value="ECO:0007669"/>
    <property type="project" value="InterPro"/>
</dbReference>
<dbReference type="FunFam" id="1.20.1260.60:FF:000003">
    <property type="entry name" value="IST1-like protein isoform A"/>
    <property type="match status" value="1"/>
</dbReference>
<feature type="compositionally biased region" description="Polar residues" evidence="2">
    <location>
        <begin position="810"/>
        <end position="827"/>
    </location>
</feature>
<dbReference type="PANTHER" id="PTHR12161:SF13">
    <property type="entry name" value="REGULATOR OF VPS4 ACTIVITY IN THE MVB PATHWAY PROTEIN"/>
    <property type="match status" value="1"/>
</dbReference>
<feature type="compositionally biased region" description="Low complexity" evidence="2">
    <location>
        <begin position="828"/>
        <end position="839"/>
    </location>
</feature>
<feature type="compositionally biased region" description="Polar residues" evidence="2">
    <location>
        <begin position="911"/>
        <end position="938"/>
    </location>
</feature>